<organism evidence="2 3">
    <name type="scientific">Negativicoccus succinicivorans</name>
    <dbReference type="NCBI Taxonomy" id="620903"/>
    <lineage>
        <taxon>Bacteria</taxon>
        <taxon>Bacillati</taxon>
        <taxon>Bacillota</taxon>
        <taxon>Negativicutes</taxon>
        <taxon>Veillonellales</taxon>
        <taxon>Veillonellaceae</taxon>
        <taxon>Negativicoccus</taxon>
    </lineage>
</organism>
<dbReference type="RefSeq" id="WP_159823301.1">
    <property type="nucleotide sequence ID" value="NZ_CABWNB010000005.1"/>
</dbReference>
<sequence length="509" mass="58070">MAGIKNKACVPSTSWNRLRKLYGNEKIDYYNLLEESYLSARKNGTLTERKDEEVAYLLNRPSVTGKTVAVRYVPNADSYRAKNPQWIWYLSEIKEMEPAATGEVKKERRKLVRSKNGKLAKTLTPTTQRVIQVPPDKPAKVNRPTETPSVRQNNTVQAAEGNGAAKKIAKNNSVKTAHRIVDALPPEIAGHTAGGEEVGPNVALRQFAWLGAEVEFYNDLYKMMKSEPWYFSNDTHNASLASYINYTFYRLQTEQKIVYSLDNQYAAFNTGLVDNRDNEIYALFAREPGYRQEWVYRAFCIRGTGDGKILSEKFIEFPEKADYALDPRLQQIGRDTELDVDFQHIVIANAGRLPEETLIDESDRETKSPLKNILVQRRRLQEQGDREGVAQQNYKLGTLVAEHEEWQNRLLDRLEEHVKVARDRVDQNPAIAIPVYYPGKNTMSVILPLYRFRDDDIAYGALVVGITPAGNYQAHTLLTPKMAYVDARIVRPIDSLWLMKAYLAANEEN</sequence>
<dbReference type="AlphaFoldDB" id="A0A841R4E9"/>
<proteinExistence type="predicted"/>
<evidence type="ECO:0000313" key="2">
    <source>
        <dbReference type="EMBL" id="MBB6478271.1"/>
    </source>
</evidence>
<protein>
    <recommendedName>
        <fullName evidence="1">DUF3825 domain-containing protein</fullName>
    </recommendedName>
</protein>
<comment type="caution">
    <text evidence="2">The sequence shown here is derived from an EMBL/GenBank/DDBJ whole genome shotgun (WGS) entry which is preliminary data.</text>
</comment>
<dbReference type="InterPro" id="IPR024437">
    <property type="entry name" value="DUF3825"/>
</dbReference>
<evidence type="ECO:0000259" key="1">
    <source>
        <dbReference type="Pfam" id="PF12873"/>
    </source>
</evidence>
<gene>
    <name evidence="2" type="ORF">HNR45_001342</name>
</gene>
<dbReference type="Proteomes" id="UP000591941">
    <property type="component" value="Unassembled WGS sequence"/>
</dbReference>
<feature type="domain" description="DUF3825" evidence="1">
    <location>
        <begin position="220"/>
        <end position="497"/>
    </location>
</feature>
<name>A0A841R4E9_9FIRM</name>
<dbReference type="Pfam" id="PF12873">
    <property type="entry name" value="DUF3825"/>
    <property type="match status" value="1"/>
</dbReference>
<evidence type="ECO:0000313" key="3">
    <source>
        <dbReference type="Proteomes" id="UP000591941"/>
    </source>
</evidence>
<dbReference type="EMBL" id="JACHHI010000007">
    <property type="protein sequence ID" value="MBB6478271.1"/>
    <property type="molecule type" value="Genomic_DNA"/>
</dbReference>
<reference evidence="2 3" key="1">
    <citation type="submission" date="2020-08" db="EMBL/GenBank/DDBJ databases">
        <title>Genomic Encyclopedia of Type Strains, Phase IV (KMG-IV): sequencing the most valuable type-strain genomes for metagenomic binning, comparative biology and taxonomic classification.</title>
        <authorList>
            <person name="Goeker M."/>
        </authorList>
    </citation>
    <scope>NUCLEOTIDE SEQUENCE [LARGE SCALE GENOMIC DNA]</scope>
    <source>
        <strain evidence="2 3">DSM 21255</strain>
    </source>
</reference>
<dbReference type="OrthoDB" id="5493836at2"/>
<keyword evidence="3" id="KW-1185">Reference proteome</keyword>
<dbReference type="GeneID" id="93486721"/>
<accession>A0A841R4E9</accession>